<feature type="domain" description="CSC1/OSCA1-like cytosolic" evidence="11">
    <location>
        <begin position="321"/>
        <end position="478"/>
    </location>
</feature>
<evidence type="ECO:0008006" key="14">
    <source>
        <dbReference type="Google" id="ProtNLM"/>
    </source>
</evidence>
<dbReference type="Pfam" id="PF02714">
    <property type="entry name" value="RSN1_7TM"/>
    <property type="match status" value="1"/>
</dbReference>
<comment type="similarity">
    <text evidence="2">Belongs to the CSC1 (TC 1.A.17) family.</text>
</comment>
<feature type="region of interest" description="Disordered" evidence="7">
    <location>
        <begin position="218"/>
        <end position="242"/>
    </location>
</feature>
<evidence type="ECO:0000256" key="6">
    <source>
        <dbReference type="ARBA" id="ARBA00023136"/>
    </source>
</evidence>
<feature type="region of interest" description="Disordered" evidence="7">
    <location>
        <begin position="878"/>
        <end position="915"/>
    </location>
</feature>
<dbReference type="OrthoDB" id="1689567at2759"/>
<evidence type="ECO:0000256" key="8">
    <source>
        <dbReference type="SAM" id="Phobius"/>
    </source>
</evidence>
<dbReference type="Pfam" id="PF13967">
    <property type="entry name" value="RSN1_TM"/>
    <property type="match status" value="1"/>
</dbReference>
<feature type="domain" description="CSC1/OSCA1-like N-terminal transmembrane" evidence="10">
    <location>
        <begin position="8"/>
        <end position="171"/>
    </location>
</feature>
<dbReference type="Proteomes" id="UP000232323">
    <property type="component" value="Unassembled WGS sequence"/>
</dbReference>
<evidence type="ECO:0000259" key="11">
    <source>
        <dbReference type="Pfam" id="PF14703"/>
    </source>
</evidence>
<feature type="transmembrane region" description="Helical" evidence="8">
    <location>
        <begin position="614"/>
        <end position="634"/>
    </location>
</feature>
<comment type="caution">
    <text evidence="12">The sequence shown here is derived from an EMBL/GenBank/DDBJ whole genome shotgun (WGS) entry which is preliminary data.</text>
</comment>
<feature type="transmembrane region" description="Helical" evidence="8">
    <location>
        <begin position="583"/>
        <end position="602"/>
    </location>
</feature>
<feature type="domain" description="CSC1/OSCA1-like 7TM region" evidence="9">
    <location>
        <begin position="490"/>
        <end position="758"/>
    </location>
</feature>
<feature type="transmembrane region" description="Helical" evidence="8">
    <location>
        <begin position="546"/>
        <end position="563"/>
    </location>
</feature>
<dbReference type="InterPro" id="IPR027815">
    <property type="entry name" value="CSC1/OSCA1-like_cyt"/>
</dbReference>
<dbReference type="PANTHER" id="PTHR13018:SF5">
    <property type="entry name" value="RE44586P"/>
    <property type="match status" value="1"/>
</dbReference>
<keyword evidence="13" id="KW-1185">Reference proteome</keyword>
<gene>
    <name evidence="12" type="ORF">CEUSTIGMA_g440.t1</name>
</gene>
<dbReference type="InterPro" id="IPR045122">
    <property type="entry name" value="Csc1-like"/>
</dbReference>
<evidence type="ECO:0000256" key="2">
    <source>
        <dbReference type="ARBA" id="ARBA00007779"/>
    </source>
</evidence>
<keyword evidence="4 8" id="KW-0812">Transmembrane</keyword>
<feature type="transmembrane region" description="Helical" evidence="8">
    <location>
        <begin position="496"/>
        <end position="515"/>
    </location>
</feature>
<feature type="transmembrane region" description="Helical" evidence="8">
    <location>
        <begin position="95"/>
        <end position="112"/>
    </location>
</feature>
<reference evidence="12 13" key="1">
    <citation type="submission" date="2017-08" db="EMBL/GenBank/DDBJ databases">
        <title>Acidophilic green algal genome provides insights into adaptation to an acidic environment.</title>
        <authorList>
            <person name="Hirooka S."/>
            <person name="Hirose Y."/>
            <person name="Kanesaki Y."/>
            <person name="Higuchi S."/>
            <person name="Fujiwara T."/>
            <person name="Onuma R."/>
            <person name="Era A."/>
            <person name="Ohbayashi R."/>
            <person name="Uzuka A."/>
            <person name="Nozaki H."/>
            <person name="Yoshikawa H."/>
            <person name="Miyagishima S.Y."/>
        </authorList>
    </citation>
    <scope>NUCLEOTIDE SEQUENCE [LARGE SCALE GENOMIC DNA]</scope>
    <source>
        <strain evidence="12 13">NIES-2499</strain>
    </source>
</reference>
<evidence type="ECO:0000256" key="1">
    <source>
        <dbReference type="ARBA" id="ARBA00004141"/>
    </source>
</evidence>
<dbReference type="GO" id="GO:0005886">
    <property type="term" value="C:plasma membrane"/>
    <property type="evidence" value="ECO:0007669"/>
    <property type="project" value="TreeGrafter"/>
</dbReference>
<evidence type="ECO:0000259" key="9">
    <source>
        <dbReference type="Pfam" id="PF02714"/>
    </source>
</evidence>
<dbReference type="AlphaFoldDB" id="A0A250WQ86"/>
<dbReference type="InterPro" id="IPR032880">
    <property type="entry name" value="CSC1/OSCA1-like_N"/>
</dbReference>
<feature type="transmembrane region" description="Helical" evidence="8">
    <location>
        <begin position="739"/>
        <end position="758"/>
    </location>
</feature>
<evidence type="ECO:0000313" key="12">
    <source>
        <dbReference type="EMBL" id="GAX72988.1"/>
    </source>
</evidence>
<feature type="compositionally biased region" description="Basic and acidic residues" evidence="7">
    <location>
        <begin position="893"/>
        <end position="909"/>
    </location>
</feature>
<accession>A0A250WQ86</accession>
<evidence type="ECO:0000259" key="10">
    <source>
        <dbReference type="Pfam" id="PF13967"/>
    </source>
</evidence>
<protein>
    <recommendedName>
        <fullName evidence="14">CSC1/OSCA1-like 7TM region domain-containing protein</fullName>
    </recommendedName>
</protein>
<keyword evidence="5 8" id="KW-1133">Transmembrane helix</keyword>
<feature type="transmembrane region" description="Helical" evidence="8">
    <location>
        <begin position="678"/>
        <end position="711"/>
    </location>
</feature>
<evidence type="ECO:0000256" key="5">
    <source>
        <dbReference type="ARBA" id="ARBA00022989"/>
    </source>
</evidence>
<proteinExistence type="inferred from homology"/>
<keyword evidence="6 8" id="KW-0472">Membrane</keyword>
<feature type="transmembrane region" description="Helical" evidence="8">
    <location>
        <begin position="12"/>
        <end position="32"/>
    </location>
</feature>
<organism evidence="12 13">
    <name type="scientific">Chlamydomonas eustigma</name>
    <dbReference type="NCBI Taxonomy" id="1157962"/>
    <lineage>
        <taxon>Eukaryota</taxon>
        <taxon>Viridiplantae</taxon>
        <taxon>Chlorophyta</taxon>
        <taxon>core chlorophytes</taxon>
        <taxon>Chlorophyceae</taxon>
        <taxon>CS clade</taxon>
        <taxon>Chlamydomonadales</taxon>
        <taxon>Chlamydomonadaceae</taxon>
        <taxon>Chlamydomonas</taxon>
    </lineage>
</organism>
<dbReference type="PANTHER" id="PTHR13018">
    <property type="entry name" value="PROBABLE MEMBRANE PROTEIN DUF221-RELATED"/>
    <property type="match status" value="1"/>
</dbReference>
<feature type="transmembrane region" description="Helical" evidence="8">
    <location>
        <begin position="151"/>
        <end position="170"/>
    </location>
</feature>
<evidence type="ECO:0000256" key="7">
    <source>
        <dbReference type="SAM" id="MobiDB-lite"/>
    </source>
</evidence>
<comment type="subcellular location">
    <subcellularLocation>
        <location evidence="1">Membrane</location>
        <topology evidence="1">Multi-pass membrane protein</topology>
    </subcellularLocation>
</comment>
<feature type="transmembrane region" description="Helical" evidence="8">
    <location>
        <begin position="640"/>
        <end position="657"/>
    </location>
</feature>
<name>A0A250WQ86_9CHLO</name>
<evidence type="ECO:0000256" key="3">
    <source>
        <dbReference type="ARBA" id="ARBA00022448"/>
    </source>
</evidence>
<dbReference type="Pfam" id="PF14703">
    <property type="entry name" value="PHM7_cyt"/>
    <property type="match status" value="1"/>
</dbReference>
<dbReference type="EMBL" id="BEGY01000002">
    <property type="protein sequence ID" value="GAX72988.1"/>
    <property type="molecule type" value="Genomic_DNA"/>
</dbReference>
<evidence type="ECO:0000256" key="4">
    <source>
        <dbReference type="ARBA" id="ARBA00022692"/>
    </source>
</evidence>
<evidence type="ECO:0000313" key="13">
    <source>
        <dbReference type="Proteomes" id="UP000232323"/>
    </source>
</evidence>
<sequence>MAASSSGLITGVVINVVTFIIAILIFSSLRIWKFSINYFSPKFKTPGVKVKPEPLPSTFFGWIWPVITYKEPQIIDSAGLDTAMYLRVMTFGMQLFLMLSLWCLIAMLPVNLTDDYCDYLMYSSGSNSSNYAFTGFDKCGLANVTLGSNRFWVHMISVYAVTGITLWLLYRYSKDSVLLRITFLANSEKGRASHSVLVTDIPAIVQYTNARFQDVKSKREVSRMKSTKSGQERLKTDTPGESESQALKITGVVFEDEHQASASTSNSGAPPQEEIVIDAGNVPPNQQRKKYMYDLQDQSLDPHVIAIKALKSGVSPKDMVELEFRSVYPGEAVAHVEMVQDLGELLPLAQEYEKLKQKLEDYLDECSFRLSQDPPLEVERKKVFVLLPSLGAWGKEHYGGGLLKKVDAFEHYNARLKELDRLISEEQPLTKQMVWPSAFITFKTRRDQAVAASSMHHHDTVTWMTRCAPEPEELMWENLGMTEAARSSASTIMWTVFWLMCMFYMIPVGAVQALIQSPMLSSNPILAPFFGNAVIGKLLEGIIPGLALKIFLILVPPILRIMIKTSGAISESEMDLGVASRFFIFQVIVVFFGTVIMGSFFNQIQQWINDPTSVISVLGTAIPMVCTFFISYIMVNGLTAQPIAFLRIVGFIIYWILSKFSGSPKAQMRLWQEQYTGYGVSVVDHTITILLGLAYSCINPLICPFVLTYFMVNHLMERYNNIYVYRKKYESAGLLWPKVFNQVLTGLYIMQLTMIGLLGVKKFVYCPLLVPVLFITLGFHMYCMSTFGRPWNLMSLHDAAELDRNDNLAAADVAALKDNILLNSRPDSSGEDVSPLKGQANGPAYLSPALKVVPGEIDMLLNEAAEMAKRVDEFQSNLQEEKARKKNGKKKVGKEERRQALEVEKKQATMEEGQS</sequence>
<dbReference type="InterPro" id="IPR003864">
    <property type="entry name" value="CSC1/OSCA1-like_7TM"/>
</dbReference>
<feature type="transmembrane region" description="Helical" evidence="8">
    <location>
        <begin position="763"/>
        <end position="782"/>
    </location>
</feature>
<dbReference type="GO" id="GO:0005227">
    <property type="term" value="F:calcium-activated cation channel activity"/>
    <property type="evidence" value="ECO:0007669"/>
    <property type="project" value="InterPro"/>
</dbReference>
<keyword evidence="3" id="KW-0813">Transport</keyword>